<evidence type="ECO:0000313" key="3">
    <source>
        <dbReference type="Proteomes" id="UP000027931"/>
    </source>
</evidence>
<dbReference type="PANTHER" id="PTHR43196">
    <property type="entry name" value="SULFATE ADENYLYLTRANSFERASE SUBUNIT 2"/>
    <property type="match status" value="1"/>
</dbReference>
<evidence type="ECO:0000313" key="2">
    <source>
        <dbReference type="EMBL" id="KEO80869.1"/>
    </source>
</evidence>
<sequence>MEDLLGNVIEDERKQFTTIELLTEARNEIRELYLDEKDQRPWRIGYSGGKDSTLTVSLVAGVMLNLPPEQLKRHVYVVGADTGVETPMIHEHLKSQAEQIQQFADKYKLPLTVKIVKRETKDSYFVETLGRGYPLPHNGERRCTDKLKIIPQETATAGIDVSLVLTGVRASESEARSRRYDNKFADGEYRPILWFTVENVWEALEAPLPWGSSQSILQIYKEATGECGFRNPKGTEKSKVDACGARFGCWICPVVQQDKSTEYLSRSHDWLEPLTEWRELHMIVYGHNEPPRKPGETDVERAKTKRLWERINERVKLLTKAGFMRNMKQLDEGSGCLIIEARKFLLDKLLDAEQRMNKLRAAAGLPPSELIEADEVKEILAQHVEDARERPFLTKGIPPAEIGKRIDEIIEQATAEMEMPYDPATENLFTLSDAV</sequence>
<dbReference type="eggNOG" id="COG0175">
    <property type="taxonomic scope" value="Bacteria"/>
</dbReference>
<dbReference type="InterPro" id="IPR014729">
    <property type="entry name" value="Rossmann-like_a/b/a_fold"/>
</dbReference>
<dbReference type="InterPro" id="IPR002500">
    <property type="entry name" value="PAPS_reduct_dom"/>
</dbReference>
<comment type="caution">
    <text evidence="2">The sequence shown here is derived from an EMBL/GenBank/DDBJ whole genome shotgun (WGS) entry which is preliminary data.</text>
</comment>
<dbReference type="GO" id="GO:0003824">
    <property type="term" value="F:catalytic activity"/>
    <property type="evidence" value="ECO:0007669"/>
    <property type="project" value="InterPro"/>
</dbReference>
<feature type="domain" description="Phosphoadenosine phosphosulphate reductase" evidence="1">
    <location>
        <begin position="46"/>
        <end position="204"/>
    </location>
</feature>
<name>A0A074LIA2_9BACL</name>
<dbReference type="AlphaFoldDB" id="A0A074LIA2"/>
<dbReference type="InterPro" id="IPR050128">
    <property type="entry name" value="Sulfate_adenylyltrnsfr_sub2"/>
</dbReference>
<proteinExistence type="predicted"/>
<dbReference type="STRING" id="1157490.EL26_23920"/>
<dbReference type="RefSeq" id="WP_038094675.1">
    <property type="nucleotide sequence ID" value="NZ_JMIR01000063.1"/>
</dbReference>
<dbReference type="OrthoDB" id="9774475at2"/>
<dbReference type="Proteomes" id="UP000027931">
    <property type="component" value="Unassembled WGS sequence"/>
</dbReference>
<keyword evidence="3" id="KW-1185">Reference proteome</keyword>
<dbReference type="EMBL" id="JMIR01000063">
    <property type="protein sequence ID" value="KEO80869.1"/>
    <property type="molecule type" value="Genomic_DNA"/>
</dbReference>
<accession>A0A074LIA2</accession>
<dbReference type="PANTHER" id="PTHR43196:SF2">
    <property type="entry name" value="PHOSPHOADENOSINE PHOSPHOSULFATE REDUCTASE"/>
    <property type="match status" value="1"/>
</dbReference>
<dbReference type="SUPFAM" id="SSF52402">
    <property type="entry name" value="Adenine nucleotide alpha hydrolases-like"/>
    <property type="match status" value="1"/>
</dbReference>
<protein>
    <recommendedName>
        <fullName evidence="1">Phosphoadenosine phosphosulphate reductase domain-containing protein</fullName>
    </recommendedName>
</protein>
<reference evidence="2 3" key="1">
    <citation type="journal article" date="2013" name="Int. J. Syst. Evol. Microbiol.">
        <title>Tumebacillus flagellatus sp. nov., an alpha-amylase/pullulanase-producing bacterium isolated from cassava wastewater.</title>
        <authorList>
            <person name="Wang Q."/>
            <person name="Xie N."/>
            <person name="Qin Y."/>
            <person name="Shen N."/>
            <person name="Zhu J."/>
            <person name="Mi H."/>
            <person name="Huang R."/>
        </authorList>
    </citation>
    <scope>NUCLEOTIDE SEQUENCE [LARGE SCALE GENOMIC DNA]</scope>
    <source>
        <strain evidence="2 3">GST4</strain>
    </source>
</reference>
<gene>
    <name evidence="2" type="ORF">EL26_23920</name>
</gene>
<organism evidence="2 3">
    <name type="scientific">Tumebacillus flagellatus</name>
    <dbReference type="NCBI Taxonomy" id="1157490"/>
    <lineage>
        <taxon>Bacteria</taxon>
        <taxon>Bacillati</taxon>
        <taxon>Bacillota</taxon>
        <taxon>Bacilli</taxon>
        <taxon>Bacillales</taxon>
        <taxon>Alicyclobacillaceae</taxon>
        <taxon>Tumebacillus</taxon>
    </lineage>
</organism>
<evidence type="ECO:0000259" key="1">
    <source>
        <dbReference type="Pfam" id="PF01507"/>
    </source>
</evidence>
<dbReference type="Pfam" id="PF01507">
    <property type="entry name" value="PAPS_reduct"/>
    <property type="match status" value="1"/>
</dbReference>
<dbReference type="Gene3D" id="3.40.50.620">
    <property type="entry name" value="HUPs"/>
    <property type="match status" value="1"/>
</dbReference>